<keyword evidence="1" id="KW-0175">Coiled coil</keyword>
<evidence type="ECO:0000313" key="2">
    <source>
        <dbReference type="EMBL" id="APC49028.1"/>
    </source>
</evidence>
<dbReference type="InterPro" id="IPR014975">
    <property type="entry name" value="DUF1836"/>
</dbReference>
<dbReference type="Proteomes" id="UP000182945">
    <property type="component" value="Chromosome"/>
</dbReference>
<evidence type="ECO:0000313" key="5">
    <source>
        <dbReference type="Proteomes" id="UP000621631"/>
    </source>
</evidence>
<sequence length="192" mass="22772">MKNLQELISEMHLNTNMNIEEIPDLDLYMDQVIQLFENKYAPSKRYPEDKILTKTMINNYAKGQLFYPIKNKKYSKNHFLLISLIYQMKGTLTINDVKQTLHLLNSKITEEDFDLQQLYSSYLELTEANTETFKKDVVNHEEEVNQLVSKLQDEDEDYLKQLLLVAVFTNMSNFYRRAAERIVDEIGRKETE</sequence>
<reference evidence="2 4" key="1">
    <citation type="submission" date="2016-11" db="EMBL/GenBank/DDBJ databases">
        <title>Complete genome sequencing of Virgibacillus halodenitrificans PDB-F2.</title>
        <authorList>
            <person name="Sun Z."/>
            <person name="Zhou Y."/>
            <person name="Li H."/>
        </authorList>
    </citation>
    <scope>NUCLEOTIDE SEQUENCE [LARGE SCALE GENOMIC DNA]</scope>
    <source>
        <strain evidence="2 4">PDB-F2</strain>
    </source>
</reference>
<dbReference type="Proteomes" id="UP000621631">
    <property type="component" value="Unassembled WGS sequence"/>
</dbReference>
<dbReference type="EMBL" id="JACWEZ010000006">
    <property type="protein sequence ID" value="MBD1223339.1"/>
    <property type="molecule type" value="Genomic_DNA"/>
</dbReference>
<keyword evidence="5" id="KW-1185">Reference proteome</keyword>
<dbReference type="PANTHER" id="PTHR40056">
    <property type="entry name" value="HYPOTHETICAL CYTOSOLIC PROTEIN"/>
    <property type="match status" value="1"/>
</dbReference>
<reference evidence="3 5" key="2">
    <citation type="submission" date="2020-09" db="EMBL/GenBank/DDBJ databases">
        <title>Draft Genome Sequences of Oil-Oxidizing Bacteria Halomonas titanicae, Marinobacter lutaoensis, and Virgibacillus halodenitrificans Isolated from Highly Saline Environments.</title>
        <authorList>
            <person name="Grouzdev D.S."/>
            <person name="Sokolova D.S."/>
            <person name="Semenova E.M."/>
            <person name="Borzenkov I.A."/>
            <person name="Bidzhieva S.K."/>
            <person name="Poltaraus A.B."/>
            <person name="Nazina T.N."/>
        </authorList>
    </citation>
    <scope>NUCLEOTIDE SEQUENCE [LARGE SCALE GENOMIC DNA]</scope>
    <source>
        <strain evidence="3 5">VKM B-3472D</strain>
    </source>
</reference>
<name>A0AAC9NLI2_VIRHA</name>
<dbReference type="AlphaFoldDB" id="A0AAC9NLI2"/>
<dbReference type="Pfam" id="PF08876">
    <property type="entry name" value="DUF1836"/>
    <property type="match status" value="1"/>
</dbReference>
<feature type="coiled-coil region" evidence="1">
    <location>
        <begin position="123"/>
        <end position="157"/>
    </location>
</feature>
<gene>
    <name evidence="2" type="ORF">BME96_12855</name>
    <name evidence="3" type="ORF">IC602_12105</name>
</gene>
<organism evidence="2 4">
    <name type="scientific">Virgibacillus halodenitrificans</name>
    <name type="common">Bacillus halodenitrificans</name>
    <dbReference type="NCBI Taxonomy" id="1482"/>
    <lineage>
        <taxon>Bacteria</taxon>
        <taxon>Bacillati</taxon>
        <taxon>Bacillota</taxon>
        <taxon>Bacilli</taxon>
        <taxon>Bacillales</taxon>
        <taxon>Bacillaceae</taxon>
        <taxon>Virgibacillus</taxon>
    </lineage>
</organism>
<accession>A0AAC9NLI2</accession>
<dbReference type="GeneID" id="71515294"/>
<dbReference type="RefSeq" id="WP_019377614.1">
    <property type="nucleotide sequence ID" value="NZ_CP017962.1"/>
</dbReference>
<evidence type="ECO:0000313" key="4">
    <source>
        <dbReference type="Proteomes" id="UP000182945"/>
    </source>
</evidence>
<dbReference type="KEGG" id="vhl:BME96_12855"/>
<protein>
    <submittedName>
        <fullName evidence="3">DUF1836 domain-containing protein</fullName>
    </submittedName>
</protein>
<dbReference type="PANTHER" id="PTHR40056:SF1">
    <property type="entry name" value="DUF1836 DOMAIN-CONTAINING PROTEIN"/>
    <property type="match status" value="1"/>
</dbReference>
<evidence type="ECO:0000256" key="1">
    <source>
        <dbReference type="SAM" id="Coils"/>
    </source>
</evidence>
<dbReference type="EMBL" id="CP017962">
    <property type="protein sequence ID" value="APC49028.1"/>
    <property type="molecule type" value="Genomic_DNA"/>
</dbReference>
<evidence type="ECO:0000313" key="3">
    <source>
        <dbReference type="EMBL" id="MBD1223339.1"/>
    </source>
</evidence>
<proteinExistence type="predicted"/>